<evidence type="ECO:0000313" key="1">
    <source>
        <dbReference type="EMBL" id="CAJ1947432.1"/>
    </source>
</evidence>
<gene>
    <name evidence="1" type="ORF">CYCCA115_LOCUS11142</name>
</gene>
<comment type="caution">
    <text evidence="1">The sequence shown here is derived from an EMBL/GenBank/DDBJ whole genome shotgun (WGS) entry which is preliminary data.</text>
</comment>
<accession>A0AAD2JGF2</accession>
<evidence type="ECO:0000313" key="2">
    <source>
        <dbReference type="Proteomes" id="UP001295423"/>
    </source>
</evidence>
<proteinExistence type="predicted"/>
<dbReference type="Proteomes" id="UP001295423">
    <property type="component" value="Unassembled WGS sequence"/>
</dbReference>
<protein>
    <submittedName>
        <fullName evidence="1">Uncharacterized protein</fullName>
    </submittedName>
</protein>
<keyword evidence="2" id="KW-1185">Reference proteome</keyword>
<organism evidence="1 2">
    <name type="scientific">Cylindrotheca closterium</name>
    <dbReference type="NCBI Taxonomy" id="2856"/>
    <lineage>
        <taxon>Eukaryota</taxon>
        <taxon>Sar</taxon>
        <taxon>Stramenopiles</taxon>
        <taxon>Ochrophyta</taxon>
        <taxon>Bacillariophyta</taxon>
        <taxon>Bacillariophyceae</taxon>
        <taxon>Bacillariophycidae</taxon>
        <taxon>Bacillariales</taxon>
        <taxon>Bacillariaceae</taxon>
        <taxon>Cylindrotheca</taxon>
    </lineage>
</organism>
<reference evidence="1" key="1">
    <citation type="submission" date="2023-08" db="EMBL/GenBank/DDBJ databases">
        <authorList>
            <person name="Audoor S."/>
            <person name="Bilcke G."/>
        </authorList>
    </citation>
    <scope>NUCLEOTIDE SEQUENCE</scope>
</reference>
<name>A0AAD2JGF2_9STRA</name>
<sequence length="661" mass="74390">MHKEPLEKFIALLENHKGAVENVRQGEFAPLVALMESLILFCGQGGHGRGTLLKASFDKELQLKSRLYDEFFWMISPYFLRMPGNDGLLNLLFEVDPKLISVVCNAPGQFSGPIPTNLEAISNLLFDEPGVSASLLKCLPNLRHATIVRAICRLLFWAFLEASNKSQAGDEVLESEEVDWSCIGRDIASTKVLFRLLATQILAYHKFEASRRLVGRFEKVLKASPCTSAKARKVKKADWNMMAKNLEAVWTCDQFYEWKAAVEEQVGVKKLDENWAIQMEELSNISVAQVSPDWAKAGYSFLLRFIKTLFDKLSDPAEVTSSYYGQNPFATWFAFKHYLAAAVANVPQATCHNQPFLWNTMPSKLEASWTMRIVEYNVQAGLVSVRNSQLPQARSSSEDADQPKRDKFVATFLNVQTGYYTEELARVLPPDVSNSVPACHNVTHIFLLQAAIFWICKNQGGDAKCDKDIIAQIGFAPSVWVKKESKKSMDKLFTTHLDIPLRLIDGHLMDGQANWDYSQLYVKLKSLGSKDKLKPDLFDHAIKQLKPPKDICNPRVRSLSDAWIHLGDMDAVSSNLLDIQQRALQVKQYGVALSVYSCYGIASMELFRYIVGLRELVASHTRAIQTEGLSNAERQAKADTAVKEFSKYKVGGSNSIRWDFD</sequence>
<dbReference type="EMBL" id="CAKOGP040001726">
    <property type="protein sequence ID" value="CAJ1947432.1"/>
    <property type="molecule type" value="Genomic_DNA"/>
</dbReference>
<dbReference type="AlphaFoldDB" id="A0AAD2JGF2"/>